<evidence type="ECO:0000259" key="1">
    <source>
        <dbReference type="Pfam" id="PF00535"/>
    </source>
</evidence>
<evidence type="ECO:0000313" key="2">
    <source>
        <dbReference type="EMBL" id="OAI18164.1"/>
    </source>
</evidence>
<feature type="domain" description="Glycosyltransferase 2-like" evidence="1">
    <location>
        <begin position="38"/>
        <end position="152"/>
    </location>
</feature>
<comment type="caution">
    <text evidence="2">The sequence shown here is derived from an EMBL/GenBank/DDBJ whole genome shotgun (WGS) entry which is preliminary data.</text>
</comment>
<dbReference type="SUPFAM" id="SSF53448">
    <property type="entry name" value="Nucleotide-diphospho-sugar transferases"/>
    <property type="match status" value="1"/>
</dbReference>
<dbReference type="RefSeq" id="WP_064028847.1">
    <property type="nucleotide sequence ID" value="NZ_LUUK01000172.1"/>
</dbReference>
<dbReference type="Gene3D" id="3.90.550.10">
    <property type="entry name" value="Spore Coat Polysaccharide Biosynthesis Protein SpsA, Chain A"/>
    <property type="match status" value="1"/>
</dbReference>
<dbReference type="EMBL" id="LUUK01000172">
    <property type="protein sequence ID" value="OAI18164.1"/>
    <property type="molecule type" value="Genomic_DNA"/>
</dbReference>
<sequence>MTHEVPLIATGGRHFPPLPASAQAAILLPTARWTPMARSVIASLIGTANEETVVLVADNSETPEKREFLERIRALNPYIFAIAHQKNVGGAGNLSYLFEWCGDLPYCAMMADDDWMSPTYHTDAFELLRGDAKLSCAEVGSTFVDIGDGKLVNVSQAAMQGATPAERLPTWRPEVARATMYNASRRGALNHALQFLAATPLHGLTLAEDLWELNRLALGDFVSLPGPGCLVHYPANGSQNGDGTQRFYELICKGVGLQFSFVYFTALSTAVQCALFLGGSHSPIADPLQRAVCAQQVFAKIYAAGFLPMVSAESSHAAARMLFAEHPRALAGYLKFCAPPYSLQPVFAADVVCWFIELIEVFEDKTPPAPERLSRRFAHFVDGLMPGLLNADGDC</sequence>
<keyword evidence="3" id="KW-1185">Reference proteome</keyword>
<proteinExistence type="predicted"/>
<gene>
    <name evidence="2" type="ORF">A1355_06260</name>
</gene>
<dbReference type="AlphaFoldDB" id="A0A177NKR9"/>
<accession>A0A177NKR9</accession>
<dbReference type="Proteomes" id="UP000077628">
    <property type="component" value="Unassembled WGS sequence"/>
</dbReference>
<dbReference type="Pfam" id="PF00535">
    <property type="entry name" value="Glycos_transf_2"/>
    <property type="match status" value="1"/>
</dbReference>
<evidence type="ECO:0000313" key="3">
    <source>
        <dbReference type="Proteomes" id="UP000077628"/>
    </source>
</evidence>
<dbReference type="InterPro" id="IPR029044">
    <property type="entry name" value="Nucleotide-diphossugar_trans"/>
</dbReference>
<dbReference type="STRING" id="702114.A1355_06260"/>
<dbReference type="InterPro" id="IPR001173">
    <property type="entry name" value="Glyco_trans_2-like"/>
</dbReference>
<organism evidence="2 3">
    <name type="scientific">Methylomonas koyamae</name>
    <dbReference type="NCBI Taxonomy" id="702114"/>
    <lineage>
        <taxon>Bacteria</taxon>
        <taxon>Pseudomonadati</taxon>
        <taxon>Pseudomonadota</taxon>
        <taxon>Gammaproteobacteria</taxon>
        <taxon>Methylococcales</taxon>
        <taxon>Methylococcaceae</taxon>
        <taxon>Methylomonas</taxon>
    </lineage>
</organism>
<name>A0A177NKR9_9GAMM</name>
<protein>
    <recommendedName>
        <fullName evidence="1">Glycosyltransferase 2-like domain-containing protein</fullName>
    </recommendedName>
</protein>
<reference evidence="3" key="1">
    <citation type="submission" date="2016-03" db="EMBL/GenBank/DDBJ databases">
        <authorList>
            <person name="Heylen K."/>
            <person name="De Vos P."/>
            <person name="Vekeman B."/>
        </authorList>
    </citation>
    <scope>NUCLEOTIDE SEQUENCE [LARGE SCALE GENOMIC DNA]</scope>
    <source>
        <strain evidence="3">R-45383</strain>
    </source>
</reference>
<dbReference type="OrthoDB" id="5605222at2"/>